<proteinExistence type="predicted"/>
<feature type="transmembrane region" description="Helical" evidence="1">
    <location>
        <begin position="56"/>
        <end position="76"/>
    </location>
</feature>
<keyword evidence="1" id="KW-0812">Transmembrane</keyword>
<dbReference type="AlphaFoldDB" id="A0A7S2S677"/>
<organism evidence="3">
    <name type="scientific">Mucochytrium quahogii</name>
    <dbReference type="NCBI Taxonomy" id="96639"/>
    <lineage>
        <taxon>Eukaryota</taxon>
        <taxon>Sar</taxon>
        <taxon>Stramenopiles</taxon>
        <taxon>Bigyra</taxon>
        <taxon>Labyrinthulomycetes</taxon>
        <taxon>Thraustochytrida</taxon>
        <taxon>Thraustochytriidae</taxon>
        <taxon>Mucochytrium</taxon>
    </lineage>
</organism>
<keyword evidence="1" id="KW-0472">Membrane</keyword>
<reference evidence="3" key="1">
    <citation type="submission" date="2021-01" db="EMBL/GenBank/DDBJ databases">
        <authorList>
            <person name="Corre E."/>
            <person name="Pelletier E."/>
            <person name="Niang G."/>
            <person name="Scheremetjew M."/>
            <person name="Finn R."/>
            <person name="Kale V."/>
            <person name="Holt S."/>
            <person name="Cochrane G."/>
            <person name="Meng A."/>
            <person name="Brown T."/>
            <person name="Cohen L."/>
        </authorList>
    </citation>
    <scope>NUCLEOTIDE SEQUENCE</scope>
    <source>
        <strain evidence="3">NY070348D</strain>
    </source>
</reference>
<evidence type="ECO:0000256" key="1">
    <source>
        <dbReference type="SAM" id="Phobius"/>
    </source>
</evidence>
<accession>A0A7S2S677</accession>
<gene>
    <name evidence="3" type="ORF">QSP1433_LOCUS10233</name>
</gene>
<dbReference type="Pfam" id="PF05529">
    <property type="entry name" value="Bap31"/>
    <property type="match status" value="1"/>
</dbReference>
<feature type="domain" description="BAP29/BAP31 transmembrane" evidence="2">
    <location>
        <begin position="19"/>
        <end position="138"/>
    </location>
</feature>
<keyword evidence="1" id="KW-1133">Transmembrane helix</keyword>
<feature type="transmembrane region" description="Helical" evidence="1">
    <location>
        <begin position="6"/>
        <end position="26"/>
    </location>
</feature>
<name>A0A7S2S677_9STRA</name>
<protein>
    <recommendedName>
        <fullName evidence="2">BAP29/BAP31 transmembrane domain-containing protein</fullName>
    </recommendedName>
</protein>
<dbReference type="EMBL" id="HBHK01016371">
    <property type="protein sequence ID" value="CAD9689392.1"/>
    <property type="molecule type" value="Transcribed_RNA"/>
</dbReference>
<evidence type="ECO:0000313" key="3">
    <source>
        <dbReference type="EMBL" id="CAD9689392.1"/>
    </source>
</evidence>
<dbReference type="InterPro" id="IPR040463">
    <property type="entry name" value="BAP29/BAP31_N"/>
</dbReference>
<sequence length="150" mass="16768">MGFTFFKAFVWVMFPPPAILAVLLLLPLPRGVTTAIVHLCDSILFMQPHPGIGLSLFWLCFGVSCFTFFASFNSILEKKEVYDSVKMSGGNTSPALIKLLAAERNAWISGTACCLWLFLHRFRHLMKRTMYLEEQVEAGGTTAGDSKKKK</sequence>
<evidence type="ECO:0000259" key="2">
    <source>
        <dbReference type="Pfam" id="PF05529"/>
    </source>
</evidence>